<name>A0ABN7X0F4_GIGMA</name>
<sequence length="51" mass="5754">DNCGDSFKLLCFQYPCEYGAECSGYHLEPDNLEPDNKVLYGDTEIFDKASV</sequence>
<protein>
    <submittedName>
        <fullName evidence="1">21292_t:CDS:1</fullName>
    </submittedName>
</protein>
<accession>A0ABN7X0F4</accession>
<dbReference type="EMBL" id="CAJVQB010076965">
    <property type="protein sequence ID" value="CAG8844751.1"/>
    <property type="molecule type" value="Genomic_DNA"/>
</dbReference>
<proteinExistence type="predicted"/>
<gene>
    <name evidence="1" type="ORF">GMARGA_LOCUS37278</name>
</gene>
<organism evidence="1 2">
    <name type="scientific">Gigaspora margarita</name>
    <dbReference type="NCBI Taxonomy" id="4874"/>
    <lineage>
        <taxon>Eukaryota</taxon>
        <taxon>Fungi</taxon>
        <taxon>Fungi incertae sedis</taxon>
        <taxon>Mucoromycota</taxon>
        <taxon>Glomeromycotina</taxon>
        <taxon>Glomeromycetes</taxon>
        <taxon>Diversisporales</taxon>
        <taxon>Gigasporaceae</taxon>
        <taxon>Gigaspora</taxon>
    </lineage>
</organism>
<evidence type="ECO:0000313" key="2">
    <source>
        <dbReference type="Proteomes" id="UP000789901"/>
    </source>
</evidence>
<reference evidence="1 2" key="1">
    <citation type="submission" date="2021-06" db="EMBL/GenBank/DDBJ databases">
        <authorList>
            <person name="Kallberg Y."/>
            <person name="Tangrot J."/>
            <person name="Rosling A."/>
        </authorList>
    </citation>
    <scope>NUCLEOTIDE SEQUENCE [LARGE SCALE GENOMIC DNA]</scope>
    <source>
        <strain evidence="1 2">120-4 pot B 10/14</strain>
    </source>
</reference>
<feature type="non-terminal residue" evidence="1">
    <location>
        <position position="1"/>
    </location>
</feature>
<feature type="non-terminal residue" evidence="1">
    <location>
        <position position="51"/>
    </location>
</feature>
<dbReference type="Proteomes" id="UP000789901">
    <property type="component" value="Unassembled WGS sequence"/>
</dbReference>
<keyword evidence="2" id="KW-1185">Reference proteome</keyword>
<evidence type="ECO:0000313" key="1">
    <source>
        <dbReference type="EMBL" id="CAG8844751.1"/>
    </source>
</evidence>
<comment type="caution">
    <text evidence="1">The sequence shown here is derived from an EMBL/GenBank/DDBJ whole genome shotgun (WGS) entry which is preliminary data.</text>
</comment>